<dbReference type="eggNOG" id="COG0657">
    <property type="taxonomic scope" value="Bacteria"/>
</dbReference>
<feature type="domain" description="BD-FAE-like" evidence="2">
    <location>
        <begin position="76"/>
        <end position="256"/>
    </location>
</feature>
<dbReference type="RefSeq" id="WP_013766504.1">
    <property type="nucleotide sequence ID" value="NC_015510.1"/>
</dbReference>
<dbReference type="PANTHER" id="PTHR48081">
    <property type="entry name" value="AB HYDROLASE SUPERFAMILY PROTEIN C4A8.06C"/>
    <property type="match status" value="1"/>
</dbReference>
<reference evidence="3 4" key="1">
    <citation type="journal article" date="2011" name="Stand. Genomic Sci.">
        <title>Complete genome sequence of Haliscomenobacter hydrossis type strain (O).</title>
        <authorList>
            <consortium name="US DOE Joint Genome Institute (JGI-PGF)"/>
            <person name="Daligault H."/>
            <person name="Lapidus A."/>
            <person name="Zeytun A."/>
            <person name="Nolan M."/>
            <person name="Lucas S."/>
            <person name="Del Rio T.G."/>
            <person name="Tice H."/>
            <person name="Cheng J.F."/>
            <person name="Tapia R."/>
            <person name="Han C."/>
            <person name="Goodwin L."/>
            <person name="Pitluck S."/>
            <person name="Liolios K."/>
            <person name="Pagani I."/>
            <person name="Ivanova N."/>
            <person name="Huntemann M."/>
            <person name="Mavromatis K."/>
            <person name="Mikhailova N."/>
            <person name="Pati A."/>
            <person name="Chen A."/>
            <person name="Palaniappan K."/>
            <person name="Land M."/>
            <person name="Hauser L."/>
            <person name="Brambilla E.M."/>
            <person name="Rohde M."/>
            <person name="Verbarg S."/>
            <person name="Goker M."/>
            <person name="Bristow J."/>
            <person name="Eisen J.A."/>
            <person name="Markowitz V."/>
            <person name="Hugenholtz P."/>
            <person name="Kyrpides N.C."/>
            <person name="Klenk H.P."/>
            <person name="Woyke T."/>
        </authorList>
    </citation>
    <scope>NUCLEOTIDE SEQUENCE [LARGE SCALE GENOMIC DNA]</scope>
    <source>
        <strain evidence="4">ATCC 27775 / DSM 1100 / LMG 10767 / O</strain>
    </source>
</reference>
<evidence type="ECO:0000259" key="2">
    <source>
        <dbReference type="Pfam" id="PF20434"/>
    </source>
</evidence>
<evidence type="ECO:0000313" key="3">
    <source>
        <dbReference type="EMBL" id="AEE51966.1"/>
    </source>
</evidence>
<dbReference type="SUPFAM" id="SSF53474">
    <property type="entry name" value="alpha/beta-Hydrolases"/>
    <property type="match status" value="1"/>
</dbReference>
<dbReference type="HOGENOM" id="CLU_012494_5_1_10"/>
<proteinExistence type="predicted"/>
<dbReference type="Pfam" id="PF20434">
    <property type="entry name" value="BD-FAE"/>
    <property type="match status" value="1"/>
</dbReference>
<protein>
    <submittedName>
        <fullName evidence="3">Alpha/beta hydrolase</fullName>
    </submittedName>
</protein>
<dbReference type="InterPro" id="IPR050300">
    <property type="entry name" value="GDXG_lipolytic_enzyme"/>
</dbReference>
<name>F4L4G5_HALH1</name>
<keyword evidence="4" id="KW-1185">Reference proteome</keyword>
<sequence>MLRILLIGILLNLIGFMLTAQIPGEMPLYKGAIPNSKPTAARERVDTRPNGTRFIIGTTQPTLTAFIPPKPNGQGVVICPGGGYSGTAIDHEGLAVAKAFNALGVAAFVLKYRMPLDTSCIDRSIAPLQDAQQAIRLVRQNAKQWKVNPRKIGIMGFSAGGHLASTAATHFFENADPAEKDTTSVRPDFAILIYPVISFNDELAHGGSRGNLLGKNYTEVQKFRFSNEQQVTAASPPAFLVHSADDKTVEVENSIAYYLACHKYKIPVEMHLYPKGGHGYGMNNPTTSDKWFERLGNWLKTL</sequence>
<evidence type="ECO:0000313" key="4">
    <source>
        <dbReference type="Proteomes" id="UP000008461"/>
    </source>
</evidence>
<dbReference type="InterPro" id="IPR029058">
    <property type="entry name" value="AB_hydrolase_fold"/>
</dbReference>
<evidence type="ECO:0000256" key="1">
    <source>
        <dbReference type="ARBA" id="ARBA00022801"/>
    </source>
</evidence>
<dbReference type="Gene3D" id="3.40.50.1820">
    <property type="entry name" value="alpha/beta hydrolase"/>
    <property type="match status" value="1"/>
</dbReference>
<gene>
    <name evidence="3" type="ordered locus">Halhy_4120</name>
</gene>
<keyword evidence="1 3" id="KW-0378">Hydrolase</keyword>
<dbReference type="STRING" id="760192.Halhy_4120"/>
<dbReference type="EMBL" id="CP002691">
    <property type="protein sequence ID" value="AEE51966.1"/>
    <property type="molecule type" value="Genomic_DNA"/>
</dbReference>
<dbReference type="OrthoDB" id="9794725at2"/>
<reference key="2">
    <citation type="submission" date="2011-04" db="EMBL/GenBank/DDBJ databases">
        <title>Complete sequence of chromosome of Haliscomenobacter hydrossis DSM 1100.</title>
        <authorList>
            <consortium name="US DOE Joint Genome Institute (JGI-PGF)"/>
            <person name="Lucas S."/>
            <person name="Han J."/>
            <person name="Lapidus A."/>
            <person name="Bruce D."/>
            <person name="Goodwin L."/>
            <person name="Pitluck S."/>
            <person name="Peters L."/>
            <person name="Kyrpides N."/>
            <person name="Mavromatis K."/>
            <person name="Ivanova N."/>
            <person name="Ovchinnikova G."/>
            <person name="Pagani I."/>
            <person name="Daligault H."/>
            <person name="Detter J.C."/>
            <person name="Han C."/>
            <person name="Land M."/>
            <person name="Hauser L."/>
            <person name="Markowitz V."/>
            <person name="Cheng J.-F."/>
            <person name="Hugenholtz P."/>
            <person name="Woyke T."/>
            <person name="Wu D."/>
            <person name="Verbarg S."/>
            <person name="Frueling A."/>
            <person name="Brambilla E."/>
            <person name="Klenk H.-P."/>
            <person name="Eisen J.A."/>
        </authorList>
    </citation>
    <scope>NUCLEOTIDE SEQUENCE</scope>
    <source>
        <strain>DSM 1100</strain>
    </source>
</reference>
<dbReference type="InterPro" id="IPR049492">
    <property type="entry name" value="BD-FAE-like_dom"/>
</dbReference>
<dbReference type="GO" id="GO:0016787">
    <property type="term" value="F:hydrolase activity"/>
    <property type="evidence" value="ECO:0007669"/>
    <property type="project" value="UniProtKB-KW"/>
</dbReference>
<dbReference type="AlphaFoldDB" id="F4L4G5"/>
<dbReference type="PANTHER" id="PTHR48081:SF6">
    <property type="entry name" value="PEPTIDASE S9 PROLYL OLIGOPEPTIDASE CATALYTIC DOMAIN-CONTAINING PROTEIN"/>
    <property type="match status" value="1"/>
</dbReference>
<organism evidence="3 4">
    <name type="scientific">Haliscomenobacter hydrossis (strain ATCC 27775 / DSM 1100 / LMG 10767 / O)</name>
    <dbReference type="NCBI Taxonomy" id="760192"/>
    <lineage>
        <taxon>Bacteria</taxon>
        <taxon>Pseudomonadati</taxon>
        <taxon>Bacteroidota</taxon>
        <taxon>Saprospiria</taxon>
        <taxon>Saprospirales</taxon>
        <taxon>Haliscomenobacteraceae</taxon>
        <taxon>Haliscomenobacter</taxon>
    </lineage>
</organism>
<dbReference type="Proteomes" id="UP000008461">
    <property type="component" value="Chromosome"/>
</dbReference>
<dbReference type="KEGG" id="hhy:Halhy_4120"/>
<accession>F4L4G5</accession>